<feature type="modified residue" description="N6-(pyridoxal phosphate)lysine" evidence="5">
    <location>
        <position position="199"/>
    </location>
</feature>
<evidence type="ECO:0000313" key="10">
    <source>
        <dbReference type="Proteomes" id="UP000236569"/>
    </source>
</evidence>
<dbReference type="Proteomes" id="UP000236569">
    <property type="component" value="Unassembled WGS sequence"/>
</dbReference>
<evidence type="ECO:0000256" key="5">
    <source>
        <dbReference type="PIRSR" id="PIRSR000524-50"/>
    </source>
</evidence>
<dbReference type="InterPro" id="IPR015424">
    <property type="entry name" value="PyrdxlP-dep_Trfase"/>
</dbReference>
<dbReference type="AlphaFoldDB" id="A0A2I9D372"/>
<dbReference type="PROSITE" id="PS00595">
    <property type="entry name" value="AA_TRANSFER_CLASS_5"/>
    <property type="match status" value="1"/>
</dbReference>
<dbReference type="Gene3D" id="3.90.1150.10">
    <property type="entry name" value="Aspartate Aminotransferase, domain 1"/>
    <property type="match status" value="1"/>
</dbReference>
<protein>
    <recommendedName>
        <fullName evidence="8">Aminotransferase class V domain-containing protein</fullName>
    </recommendedName>
</protein>
<keyword evidence="10" id="KW-1185">Reference proteome</keyword>
<reference evidence="10" key="1">
    <citation type="submission" date="2018-01" db="EMBL/GenBank/DDBJ databases">
        <title>Draft Genome Sequence of the Radioresistant Bacterium Deinococcus aerius TR0125, Isolated from the Higher Atmosphere above Japan.</title>
        <authorList>
            <person name="Satoh K."/>
            <person name="Arai H."/>
            <person name="Sanzen T."/>
            <person name="Kawaguchi Y."/>
            <person name="Hayashi H."/>
            <person name="Yokobori S."/>
            <person name="Yamagishi A."/>
            <person name="Oono Y."/>
            <person name="Narumi I."/>
        </authorList>
    </citation>
    <scope>NUCLEOTIDE SEQUENCE [LARGE SCALE GENOMIC DNA]</scope>
    <source>
        <strain evidence="10">TR0125</strain>
    </source>
</reference>
<dbReference type="InterPro" id="IPR015422">
    <property type="entry name" value="PyrdxlP-dep_Trfase_small"/>
</dbReference>
<evidence type="ECO:0000256" key="6">
    <source>
        <dbReference type="RuleBase" id="RU004075"/>
    </source>
</evidence>
<evidence type="ECO:0000256" key="3">
    <source>
        <dbReference type="ARBA" id="ARBA00022898"/>
    </source>
</evidence>
<evidence type="ECO:0000256" key="2">
    <source>
        <dbReference type="ARBA" id="ARBA00009236"/>
    </source>
</evidence>
<accession>A0A2I9D372</accession>
<sequence length="397" mass="42201">MTDPRDAHLPLNRQRLIAPGPVEVEPRVLLELARPQMHHRAPEGVEVLMEARAKLTRLLGDPYDAVITTSSGTGAFEGALTSLTPEGARVVNAQAGKFSERWGEMSRRLGYDTTIVARPWGELLDPEEVADAAKDAHTLLVTHSETSTGALHDLAAIVAAARAQNPDLIVIADCITSYGVAELRPAAWGVDAVVSGSQKGTATPPGLGFVLFSPEVQERMVPATGRGFYLDLTRELRGQKAGNTPQTPAINLISALSLALDRLLAVPLEVLWAEKWRQADALMAAGRALGAPAWAARTTPAVAVLRPPAPLTGRQVASRLAEMGQRALPGQAPHEDAVFRVSTLGYADRYDALGIAGMLEDCFESLGVRFERGAAVRAAWEALGDSRAENAVASSLG</sequence>
<dbReference type="GO" id="GO:0019265">
    <property type="term" value="P:glycine biosynthetic process, by transamination of glyoxylate"/>
    <property type="evidence" value="ECO:0007669"/>
    <property type="project" value="TreeGrafter"/>
</dbReference>
<comment type="similarity">
    <text evidence="2 6">Belongs to the class-V pyridoxal-phosphate-dependent aminotransferase family.</text>
</comment>
<feature type="domain" description="Aminotransferase class V" evidence="8">
    <location>
        <begin position="36"/>
        <end position="278"/>
    </location>
</feature>
<evidence type="ECO:0000256" key="4">
    <source>
        <dbReference type="PIRSR" id="PIRSR000524-1"/>
    </source>
</evidence>
<dbReference type="RefSeq" id="WP_103128443.1">
    <property type="nucleotide sequence ID" value="NZ_BFAG01000003.1"/>
</dbReference>
<dbReference type="InterPro" id="IPR015421">
    <property type="entry name" value="PyrdxlP-dep_Trfase_major"/>
</dbReference>
<dbReference type="PANTHER" id="PTHR21152">
    <property type="entry name" value="AMINOTRANSFERASE CLASS V"/>
    <property type="match status" value="1"/>
</dbReference>
<dbReference type="PIRSF" id="PIRSF000524">
    <property type="entry name" value="SPT"/>
    <property type="match status" value="1"/>
</dbReference>
<feature type="binding site" evidence="4">
    <location>
        <position position="340"/>
    </location>
    <ligand>
        <name>substrate</name>
    </ligand>
</feature>
<dbReference type="EMBL" id="BFAG01000003">
    <property type="protein sequence ID" value="GBF04986.1"/>
    <property type="molecule type" value="Genomic_DNA"/>
</dbReference>
<evidence type="ECO:0000256" key="7">
    <source>
        <dbReference type="RuleBase" id="RU004504"/>
    </source>
</evidence>
<keyword evidence="3 5" id="KW-0663">Pyridoxal phosphate</keyword>
<dbReference type="SUPFAM" id="SSF53383">
    <property type="entry name" value="PLP-dependent transferases"/>
    <property type="match status" value="1"/>
</dbReference>
<name>A0A2I9D372_9DEIO</name>
<dbReference type="Pfam" id="PF00266">
    <property type="entry name" value="Aminotran_5"/>
    <property type="match status" value="1"/>
</dbReference>
<dbReference type="GO" id="GO:0004760">
    <property type="term" value="F:L-serine-pyruvate transaminase activity"/>
    <property type="evidence" value="ECO:0007669"/>
    <property type="project" value="TreeGrafter"/>
</dbReference>
<evidence type="ECO:0000259" key="8">
    <source>
        <dbReference type="Pfam" id="PF00266"/>
    </source>
</evidence>
<dbReference type="OrthoDB" id="389074at2"/>
<gene>
    <name evidence="9" type="ORF">DAERI_030152</name>
</gene>
<dbReference type="InterPro" id="IPR024169">
    <property type="entry name" value="SP_NH2Trfase/AEP_transaminase"/>
</dbReference>
<dbReference type="InterPro" id="IPR020578">
    <property type="entry name" value="Aminotrans_V_PyrdxlP_BS"/>
</dbReference>
<comment type="cofactor">
    <cofactor evidence="1 5 7">
        <name>pyridoxal 5'-phosphate</name>
        <dbReference type="ChEBI" id="CHEBI:597326"/>
    </cofactor>
</comment>
<dbReference type="PANTHER" id="PTHR21152:SF40">
    <property type="entry name" value="ALANINE--GLYOXYLATE AMINOTRANSFERASE"/>
    <property type="match status" value="1"/>
</dbReference>
<dbReference type="GO" id="GO:0008453">
    <property type="term" value="F:alanine-glyoxylate transaminase activity"/>
    <property type="evidence" value="ECO:0007669"/>
    <property type="project" value="TreeGrafter"/>
</dbReference>
<dbReference type="Gene3D" id="3.40.640.10">
    <property type="entry name" value="Type I PLP-dependent aspartate aminotransferase-like (Major domain)"/>
    <property type="match status" value="1"/>
</dbReference>
<organism evidence="9 10">
    <name type="scientific">Deinococcus aerius</name>
    <dbReference type="NCBI Taxonomy" id="200253"/>
    <lineage>
        <taxon>Bacteria</taxon>
        <taxon>Thermotogati</taxon>
        <taxon>Deinococcota</taxon>
        <taxon>Deinococci</taxon>
        <taxon>Deinococcales</taxon>
        <taxon>Deinococcaceae</taxon>
        <taxon>Deinococcus</taxon>
    </lineage>
</organism>
<proteinExistence type="inferred from homology"/>
<dbReference type="InterPro" id="IPR000192">
    <property type="entry name" value="Aminotrans_V_dom"/>
</dbReference>
<evidence type="ECO:0000256" key="1">
    <source>
        <dbReference type="ARBA" id="ARBA00001933"/>
    </source>
</evidence>
<evidence type="ECO:0000313" key="9">
    <source>
        <dbReference type="EMBL" id="GBF04986.1"/>
    </source>
</evidence>
<comment type="caution">
    <text evidence="9">The sequence shown here is derived from an EMBL/GenBank/DDBJ whole genome shotgun (WGS) entry which is preliminary data.</text>
</comment>